<dbReference type="GO" id="GO:0032418">
    <property type="term" value="P:lysosome localization"/>
    <property type="evidence" value="ECO:0007669"/>
    <property type="project" value="TreeGrafter"/>
</dbReference>
<dbReference type="GO" id="GO:0007040">
    <property type="term" value="P:lysosome organization"/>
    <property type="evidence" value="ECO:0007669"/>
    <property type="project" value="TreeGrafter"/>
</dbReference>
<protein>
    <recommendedName>
        <fullName evidence="3">Biogenesis of lysosome-related organelles complex 1 subunit 7</fullName>
    </recommendedName>
</protein>
<accession>A0A8J6BK22</accession>
<name>A0A8J6BK22_ZIZPA</name>
<dbReference type="InterPro" id="IPR017246">
    <property type="entry name" value="Snapin"/>
</dbReference>
<dbReference type="EMBL" id="JAAALK010000082">
    <property type="protein sequence ID" value="KAG8086711.1"/>
    <property type="molecule type" value="Genomic_DNA"/>
</dbReference>
<organism evidence="5 6">
    <name type="scientific">Zizania palustris</name>
    <name type="common">Northern wild rice</name>
    <dbReference type="NCBI Taxonomy" id="103762"/>
    <lineage>
        <taxon>Eukaryota</taxon>
        <taxon>Viridiplantae</taxon>
        <taxon>Streptophyta</taxon>
        <taxon>Embryophyta</taxon>
        <taxon>Tracheophyta</taxon>
        <taxon>Spermatophyta</taxon>
        <taxon>Magnoliopsida</taxon>
        <taxon>Liliopsida</taxon>
        <taxon>Poales</taxon>
        <taxon>Poaceae</taxon>
        <taxon>BOP clade</taxon>
        <taxon>Oryzoideae</taxon>
        <taxon>Oryzeae</taxon>
        <taxon>Zizaniinae</taxon>
        <taxon>Zizania</taxon>
    </lineage>
</organism>
<dbReference type="Pfam" id="PF14712">
    <property type="entry name" value="Snapin_Pallidin"/>
    <property type="match status" value="1"/>
</dbReference>
<keyword evidence="2" id="KW-0175">Coiled coil</keyword>
<dbReference type="Proteomes" id="UP000729402">
    <property type="component" value="Unassembled WGS sequence"/>
</dbReference>
<dbReference type="GO" id="GO:0099078">
    <property type="term" value="C:BORC complex"/>
    <property type="evidence" value="ECO:0007669"/>
    <property type="project" value="TreeGrafter"/>
</dbReference>
<comment type="similarity">
    <text evidence="1">Belongs to the SNAPIN family.</text>
</comment>
<keyword evidence="6" id="KW-1185">Reference proteome</keyword>
<dbReference type="GO" id="GO:0031083">
    <property type="term" value="C:BLOC-1 complex"/>
    <property type="evidence" value="ECO:0007669"/>
    <property type="project" value="InterPro"/>
</dbReference>
<dbReference type="PANTHER" id="PTHR31305">
    <property type="entry name" value="SNARE-ASSOCIATED PROTEIN SNAPIN"/>
    <property type="match status" value="1"/>
</dbReference>
<dbReference type="GO" id="GO:0006886">
    <property type="term" value="P:intracellular protein transport"/>
    <property type="evidence" value="ECO:0007669"/>
    <property type="project" value="InterPro"/>
</dbReference>
<dbReference type="GO" id="GO:0000149">
    <property type="term" value="F:SNARE binding"/>
    <property type="evidence" value="ECO:0007669"/>
    <property type="project" value="TreeGrafter"/>
</dbReference>
<dbReference type="OrthoDB" id="5399166at2759"/>
<reference evidence="5" key="2">
    <citation type="submission" date="2021-02" db="EMBL/GenBank/DDBJ databases">
        <authorList>
            <person name="Kimball J.A."/>
            <person name="Haas M.W."/>
            <person name="Macchietto M."/>
            <person name="Kono T."/>
            <person name="Duquette J."/>
            <person name="Shao M."/>
        </authorList>
    </citation>
    <scope>NUCLEOTIDE SEQUENCE</scope>
    <source>
        <tissue evidence="5">Fresh leaf tissue</tissue>
    </source>
</reference>
<evidence type="ECO:0000256" key="3">
    <source>
        <dbReference type="ARBA" id="ARBA00033330"/>
    </source>
</evidence>
<evidence type="ECO:0000313" key="5">
    <source>
        <dbReference type="EMBL" id="KAG8086711.1"/>
    </source>
</evidence>
<evidence type="ECO:0000256" key="1">
    <source>
        <dbReference type="ARBA" id="ARBA00006111"/>
    </source>
</evidence>
<comment type="caution">
    <text evidence="5">The sequence shown here is derived from an EMBL/GenBank/DDBJ whole genome shotgun (WGS) entry which is preliminary data.</text>
</comment>
<dbReference type="GO" id="GO:0008333">
    <property type="term" value="P:endosome to lysosome transport"/>
    <property type="evidence" value="ECO:0007669"/>
    <property type="project" value="TreeGrafter"/>
</dbReference>
<evidence type="ECO:0000256" key="2">
    <source>
        <dbReference type="ARBA" id="ARBA00023054"/>
    </source>
</evidence>
<dbReference type="PANTHER" id="PTHR31305:SF2">
    <property type="entry name" value="SNARE-ASSOCIATED PROTEIN SNAPIN"/>
    <property type="match status" value="1"/>
</dbReference>
<evidence type="ECO:0000313" key="6">
    <source>
        <dbReference type="Proteomes" id="UP000729402"/>
    </source>
</evidence>
<evidence type="ECO:0000256" key="4">
    <source>
        <dbReference type="SAM" id="MobiDB-lite"/>
    </source>
</evidence>
<dbReference type="InterPro" id="IPR028119">
    <property type="entry name" value="Snapin/Pallidin/Snn1"/>
</dbReference>
<reference evidence="5" key="1">
    <citation type="journal article" date="2021" name="bioRxiv">
        <title>Whole Genome Assembly and Annotation of Northern Wild Rice, Zizania palustris L., Supports a Whole Genome Duplication in the Zizania Genus.</title>
        <authorList>
            <person name="Haas M."/>
            <person name="Kono T."/>
            <person name="Macchietto M."/>
            <person name="Millas R."/>
            <person name="McGilp L."/>
            <person name="Shao M."/>
            <person name="Duquette J."/>
            <person name="Hirsch C.N."/>
            <person name="Kimball J."/>
        </authorList>
    </citation>
    <scope>NUCLEOTIDE SEQUENCE</scope>
    <source>
        <tissue evidence="5">Fresh leaf tissue</tissue>
    </source>
</reference>
<feature type="region of interest" description="Disordered" evidence="4">
    <location>
        <begin position="25"/>
        <end position="48"/>
    </location>
</feature>
<sequence length="163" mass="17509">MQAHYYRSIIVSPLVSTRNPFPAMASMDGSASPPPSAAPAAGDDDRPTAPQLERCEALAGAIAGVLGSALQEHEERAAATARSQDELAAAIDRLNGELDRLLENAPSPVIMQQAARISSIRKRVLALNMLLRSIQRRIDNIDRIVSTGVTSDHSSHVQLHNQN</sequence>
<proteinExistence type="inferred from homology"/>
<dbReference type="AlphaFoldDB" id="A0A8J6BK22"/>
<gene>
    <name evidence="5" type="ORF">GUJ93_ZPchr0010g9410</name>
</gene>